<dbReference type="EMBL" id="AMWN01000007">
    <property type="protein sequence ID" value="EXJ81550.1"/>
    <property type="molecule type" value="Genomic_DNA"/>
</dbReference>
<dbReference type="AlphaFoldDB" id="W9XW24"/>
<dbReference type="Gene3D" id="1.10.630.10">
    <property type="entry name" value="Cytochrome P450"/>
    <property type="match status" value="1"/>
</dbReference>
<dbReference type="InterPro" id="IPR017972">
    <property type="entry name" value="Cyt_P450_CS"/>
</dbReference>
<gene>
    <name evidence="9" type="ORF">A1O1_07614</name>
</gene>
<evidence type="ECO:0008006" key="11">
    <source>
        <dbReference type="Google" id="ProtNLM"/>
    </source>
</evidence>
<comment type="cofactor">
    <cofactor evidence="1 6">
        <name>heme</name>
        <dbReference type="ChEBI" id="CHEBI:30413"/>
    </cofactor>
</comment>
<protein>
    <recommendedName>
        <fullName evidence="11">Cytochrome P450 oxidoreductase</fullName>
    </recommendedName>
</protein>
<evidence type="ECO:0000256" key="3">
    <source>
        <dbReference type="ARBA" id="ARBA00022723"/>
    </source>
</evidence>
<dbReference type="RefSeq" id="XP_007726671.1">
    <property type="nucleotide sequence ID" value="XM_007728481.1"/>
</dbReference>
<feature type="region of interest" description="Disordered" evidence="8">
    <location>
        <begin position="391"/>
        <end position="415"/>
    </location>
</feature>
<sequence length="586" mass="66085">MAVPLLPILALTALALLSFYKFIIHPLFFHPLRHIPSAHWSIPIFGDLWIAYQRYHEKNNTVTHAAHVKYGSVVRMGANELSVNCVDNGIKTIYSGGWEKHAWYPQRFGSYGVMNMFSTIHHQPHSQKKRTMANVYSKTHIASSPQIAANSRTLFSTRFLPLLQTLSTTGQAVDVHDLNNAFTMDFMSAYQFGLRAGTNLTQDVATRHRVLHEYHCRRPYEFFSAEIPWLKSLSRKLGWPVVPQFVDDANMYLENWNASMCREADRYLTTSASNDTDADSSSYAGDDPVVYRQFKTGITKLREKDPSAGRAVAGQVTLPTIRHDVDDGTDPNDTTTAEVYSEMLDQLGAGHETSAIALTYLYWELSKMPALQKQLREELLTLTPTIVWPPKNADTDTDTDTDTSVNSPGHFQLPEPKQIDALPLLHAIVMETLRLHSPIPGIEPRISPHVPGGSTLGPYAGIPGGVRVSSMPYSLHRNEVVFPDAESFRPERWLPPQTTEEYHLSSSHSYTSEDHLKEMHRWFWAFGSGGRMCIGSHLALQEMKLLVAALYSNWTTEIVDDEGIEEVDAYTTRPTSNRLTLRLMRV</sequence>
<dbReference type="eggNOG" id="KOG0157">
    <property type="taxonomic scope" value="Eukaryota"/>
</dbReference>
<evidence type="ECO:0000256" key="4">
    <source>
        <dbReference type="ARBA" id="ARBA00023002"/>
    </source>
</evidence>
<dbReference type="PROSITE" id="PS00086">
    <property type="entry name" value="CYTOCHROME_P450"/>
    <property type="match status" value="1"/>
</dbReference>
<keyword evidence="10" id="KW-1185">Reference proteome</keyword>
<dbReference type="CDD" id="cd11059">
    <property type="entry name" value="CYP_fungal"/>
    <property type="match status" value="1"/>
</dbReference>
<keyword evidence="3 6" id="KW-0479">Metal-binding</keyword>
<reference evidence="9 10" key="1">
    <citation type="submission" date="2013-03" db="EMBL/GenBank/DDBJ databases">
        <title>The Genome Sequence of Capronia coronata CBS 617.96.</title>
        <authorList>
            <consortium name="The Broad Institute Genomics Platform"/>
            <person name="Cuomo C."/>
            <person name="de Hoog S."/>
            <person name="Gorbushina A."/>
            <person name="Walker B."/>
            <person name="Young S.K."/>
            <person name="Zeng Q."/>
            <person name="Gargeya S."/>
            <person name="Fitzgerald M."/>
            <person name="Haas B."/>
            <person name="Abouelleil A."/>
            <person name="Allen A.W."/>
            <person name="Alvarado L."/>
            <person name="Arachchi H.M."/>
            <person name="Berlin A.M."/>
            <person name="Chapman S.B."/>
            <person name="Gainer-Dewar J."/>
            <person name="Goldberg J."/>
            <person name="Griggs A."/>
            <person name="Gujja S."/>
            <person name="Hansen M."/>
            <person name="Howarth C."/>
            <person name="Imamovic A."/>
            <person name="Ireland A."/>
            <person name="Larimer J."/>
            <person name="McCowan C."/>
            <person name="Murphy C."/>
            <person name="Pearson M."/>
            <person name="Poon T.W."/>
            <person name="Priest M."/>
            <person name="Roberts A."/>
            <person name="Saif S."/>
            <person name="Shea T."/>
            <person name="Sisk P."/>
            <person name="Sykes S."/>
            <person name="Wortman J."/>
            <person name="Nusbaum C."/>
            <person name="Birren B."/>
        </authorList>
    </citation>
    <scope>NUCLEOTIDE SEQUENCE [LARGE SCALE GENOMIC DNA]</scope>
    <source>
        <strain evidence="9 10">CBS 617.96</strain>
    </source>
</reference>
<dbReference type="STRING" id="1182541.W9XW24"/>
<evidence type="ECO:0000256" key="1">
    <source>
        <dbReference type="ARBA" id="ARBA00001971"/>
    </source>
</evidence>
<dbReference type="InterPro" id="IPR050121">
    <property type="entry name" value="Cytochrome_P450_monoxygenase"/>
</dbReference>
<evidence type="ECO:0000256" key="7">
    <source>
        <dbReference type="RuleBase" id="RU000461"/>
    </source>
</evidence>
<evidence type="ECO:0000256" key="2">
    <source>
        <dbReference type="ARBA" id="ARBA00010617"/>
    </source>
</evidence>
<accession>W9XW24</accession>
<dbReference type="PRINTS" id="PR00385">
    <property type="entry name" value="P450"/>
</dbReference>
<feature type="binding site" description="axial binding residue" evidence="6">
    <location>
        <position position="533"/>
    </location>
    <ligand>
        <name>heme</name>
        <dbReference type="ChEBI" id="CHEBI:30413"/>
    </ligand>
    <ligandPart>
        <name>Fe</name>
        <dbReference type="ChEBI" id="CHEBI:18248"/>
    </ligandPart>
</feature>
<dbReference type="PRINTS" id="PR00465">
    <property type="entry name" value="EP450IV"/>
</dbReference>
<dbReference type="Pfam" id="PF00067">
    <property type="entry name" value="p450"/>
    <property type="match status" value="1"/>
</dbReference>
<dbReference type="SUPFAM" id="SSF48264">
    <property type="entry name" value="Cytochrome P450"/>
    <property type="match status" value="1"/>
</dbReference>
<keyword evidence="7" id="KW-0503">Monooxygenase</keyword>
<proteinExistence type="inferred from homology"/>
<dbReference type="GO" id="GO:0005506">
    <property type="term" value="F:iron ion binding"/>
    <property type="evidence" value="ECO:0007669"/>
    <property type="project" value="InterPro"/>
</dbReference>
<dbReference type="InterPro" id="IPR002403">
    <property type="entry name" value="Cyt_P450_E_grp-IV"/>
</dbReference>
<evidence type="ECO:0000256" key="5">
    <source>
        <dbReference type="ARBA" id="ARBA00023004"/>
    </source>
</evidence>
<dbReference type="GeneID" id="19162470"/>
<keyword evidence="4 7" id="KW-0560">Oxidoreductase</keyword>
<evidence type="ECO:0000256" key="6">
    <source>
        <dbReference type="PIRSR" id="PIRSR602403-1"/>
    </source>
</evidence>
<dbReference type="PANTHER" id="PTHR24305">
    <property type="entry name" value="CYTOCHROME P450"/>
    <property type="match status" value="1"/>
</dbReference>
<dbReference type="OrthoDB" id="1470350at2759"/>
<evidence type="ECO:0000313" key="9">
    <source>
        <dbReference type="EMBL" id="EXJ81550.1"/>
    </source>
</evidence>
<dbReference type="GO" id="GO:0020037">
    <property type="term" value="F:heme binding"/>
    <property type="evidence" value="ECO:0007669"/>
    <property type="project" value="InterPro"/>
</dbReference>
<keyword evidence="6 7" id="KW-0349">Heme</keyword>
<evidence type="ECO:0000313" key="10">
    <source>
        <dbReference type="Proteomes" id="UP000019484"/>
    </source>
</evidence>
<evidence type="ECO:0000256" key="8">
    <source>
        <dbReference type="SAM" id="MobiDB-lite"/>
    </source>
</evidence>
<dbReference type="GO" id="GO:0016705">
    <property type="term" value="F:oxidoreductase activity, acting on paired donors, with incorporation or reduction of molecular oxygen"/>
    <property type="evidence" value="ECO:0007669"/>
    <property type="project" value="InterPro"/>
</dbReference>
<dbReference type="HOGENOM" id="CLU_001570_14_2_1"/>
<dbReference type="Proteomes" id="UP000019484">
    <property type="component" value="Unassembled WGS sequence"/>
</dbReference>
<organism evidence="9 10">
    <name type="scientific">Capronia coronata CBS 617.96</name>
    <dbReference type="NCBI Taxonomy" id="1182541"/>
    <lineage>
        <taxon>Eukaryota</taxon>
        <taxon>Fungi</taxon>
        <taxon>Dikarya</taxon>
        <taxon>Ascomycota</taxon>
        <taxon>Pezizomycotina</taxon>
        <taxon>Eurotiomycetes</taxon>
        <taxon>Chaetothyriomycetidae</taxon>
        <taxon>Chaetothyriales</taxon>
        <taxon>Herpotrichiellaceae</taxon>
        <taxon>Capronia</taxon>
    </lineage>
</organism>
<dbReference type="InterPro" id="IPR036396">
    <property type="entry name" value="Cyt_P450_sf"/>
</dbReference>
<comment type="similarity">
    <text evidence="2 7">Belongs to the cytochrome P450 family.</text>
</comment>
<name>W9XW24_9EURO</name>
<dbReference type="PANTHER" id="PTHR24305:SF166">
    <property type="entry name" value="CYTOCHROME P450 12A4, MITOCHONDRIAL-RELATED"/>
    <property type="match status" value="1"/>
</dbReference>
<comment type="caution">
    <text evidence="9">The sequence shown here is derived from an EMBL/GenBank/DDBJ whole genome shotgun (WGS) entry which is preliminary data.</text>
</comment>
<keyword evidence="5 6" id="KW-0408">Iron</keyword>
<dbReference type="GO" id="GO:0004497">
    <property type="term" value="F:monooxygenase activity"/>
    <property type="evidence" value="ECO:0007669"/>
    <property type="project" value="UniProtKB-KW"/>
</dbReference>
<dbReference type="InterPro" id="IPR001128">
    <property type="entry name" value="Cyt_P450"/>
</dbReference>